<keyword evidence="1" id="KW-0677">Repeat</keyword>
<evidence type="ECO:0000256" key="3">
    <source>
        <dbReference type="PROSITE-ProRule" id="PRU00339"/>
    </source>
</evidence>
<feature type="repeat" description="TPR" evidence="3">
    <location>
        <begin position="55"/>
        <end position="88"/>
    </location>
</feature>
<evidence type="ECO:0000313" key="4">
    <source>
        <dbReference type="EMBL" id="ORY83560.1"/>
    </source>
</evidence>
<dbReference type="InterPro" id="IPR047150">
    <property type="entry name" value="SGT"/>
</dbReference>
<evidence type="ECO:0000256" key="1">
    <source>
        <dbReference type="ARBA" id="ARBA00022737"/>
    </source>
</evidence>
<gene>
    <name evidence="4" type="ORF">BCR35DRAFT_65622</name>
</gene>
<dbReference type="InterPro" id="IPR011990">
    <property type="entry name" value="TPR-like_helical_dom_sf"/>
</dbReference>
<keyword evidence="2 3" id="KW-0802">TPR repeat</keyword>
<dbReference type="InParanoid" id="A0A1Y2FHY6"/>
<name>A0A1Y2FHY6_9BASI</name>
<organism evidence="4 5">
    <name type="scientific">Leucosporidium creatinivorum</name>
    <dbReference type="NCBI Taxonomy" id="106004"/>
    <lineage>
        <taxon>Eukaryota</taxon>
        <taxon>Fungi</taxon>
        <taxon>Dikarya</taxon>
        <taxon>Basidiomycota</taxon>
        <taxon>Pucciniomycotina</taxon>
        <taxon>Microbotryomycetes</taxon>
        <taxon>Leucosporidiales</taxon>
        <taxon>Leucosporidium</taxon>
    </lineage>
</organism>
<dbReference type="SMART" id="SM00028">
    <property type="entry name" value="TPR"/>
    <property type="match status" value="3"/>
</dbReference>
<evidence type="ECO:0000313" key="5">
    <source>
        <dbReference type="Proteomes" id="UP000193467"/>
    </source>
</evidence>
<keyword evidence="5" id="KW-1185">Reference proteome</keyword>
<dbReference type="Gene3D" id="1.25.40.10">
    <property type="entry name" value="Tetratricopeptide repeat domain"/>
    <property type="match status" value="1"/>
</dbReference>
<dbReference type="SUPFAM" id="SSF48452">
    <property type="entry name" value="TPR-like"/>
    <property type="match status" value="1"/>
</dbReference>
<feature type="repeat" description="TPR" evidence="3">
    <location>
        <begin position="18"/>
        <end position="51"/>
    </location>
</feature>
<dbReference type="InterPro" id="IPR019734">
    <property type="entry name" value="TPR_rpt"/>
</dbReference>
<dbReference type="PANTHER" id="PTHR45831">
    <property type="entry name" value="LD24721P"/>
    <property type="match status" value="1"/>
</dbReference>
<dbReference type="STRING" id="106004.A0A1Y2FHY6"/>
<evidence type="ECO:0000256" key="2">
    <source>
        <dbReference type="ARBA" id="ARBA00022803"/>
    </source>
</evidence>
<proteinExistence type="predicted"/>
<dbReference type="AlphaFoldDB" id="A0A1Y2FHY6"/>
<protein>
    <submittedName>
        <fullName evidence="4">Uncharacterized protein</fullName>
    </submittedName>
</protein>
<dbReference type="Proteomes" id="UP000193467">
    <property type="component" value="Unassembled WGS sequence"/>
</dbReference>
<dbReference type="EMBL" id="MCGR01000019">
    <property type="protein sequence ID" value="ORY83560.1"/>
    <property type="molecule type" value="Genomic_DNA"/>
</dbReference>
<dbReference type="PROSITE" id="PS50005">
    <property type="entry name" value="TPR"/>
    <property type="match status" value="2"/>
</dbReference>
<accession>A0A1Y2FHY6</accession>
<dbReference type="GO" id="GO:0006620">
    <property type="term" value="P:post-translational protein targeting to endoplasmic reticulum membrane"/>
    <property type="evidence" value="ECO:0007669"/>
    <property type="project" value="TreeGrafter"/>
</dbReference>
<reference evidence="4 5" key="1">
    <citation type="submission" date="2016-07" db="EMBL/GenBank/DDBJ databases">
        <title>Pervasive Adenine N6-methylation of Active Genes in Fungi.</title>
        <authorList>
            <consortium name="DOE Joint Genome Institute"/>
            <person name="Mondo S.J."/>
            <person name="Dannebaum R.O."/>
            <person name="Kuo R.C."/>
            <person name="Labutti K."/>
            <person name="Haridas S."/>
            <person name="Kuo A."/>
            <person name="Salamov A."/>
            <person name="Ahrendt S.R."/>
            <person name="Lipzen A."/>
            <person name="Sullivan W."/>
            <person name="Andreopoulos W.B."/>
            <person name="Clum A."/>
            <person name="Lindquist E."/>
            <person name="Daum C."/>
            <person name="Ramamoorthy G.K."/>
            <person name="Gryganskyi A."/>
            <person name="Culley D."/>
            <person name="Magnuson J.K."/>
            <person name="James T.Y."/>
            <person name="O'Malley M.A."/>
            <person name="Stajich J.E."/>
            <person name="Spatafora J.W."/>
            <person name="Visel A."/>
            <person name="Grigoriev I.V."/>
        </authorList>
    </citation>
    <scope>NUCLEOTIDE SEQUENCE [LARGE SCALE GENOMIC DNA]</scope>
    <source>
        <strain evidence="4 5">62-1032</strain>
    </source>
</reference>
<comment type="caution">
    <text evidence="4">The sequence shown here is derived from an EMBL/GenBank/DDBJ whole genome shotgun (WGS) entry which is preliminary data.</text>
</comment>
<dbReference type="GO" id="GO:0016020">
    <property type="term" value="C:membrane"/>
    <property type="evidence" value="ECO:0007669"/>
    <property type="project" value="TreeGrafter"/>
</dbReference>
<dbReference type="PANTHER" id="PTHR45831:SF2">
    <property type="entry name" value="LD24721P"/>
    <property type="match status" value="1"/>
</dbReference>
<sequence length="598" mass="66293">MASALDMTELSDALKDELATALQNGNAAYKMQDWDAAIEAYSAALALDSTSVDSAKTWANRAATYIQTQQCDLALMDAQKAVKLNPSSSKGYSRQAESFAYLQDFAKAHHLYTLAIEHAENDAVRGRLATAAAKVKQRQVAASKHVPSGIKTYKEADPEPATWVKRLEELQREGYVALPGSAAHLVMVSRQHCENSLQLLAGTGPVPGHRDSWRAQIGSNVLDGFAESMLKDQRGFFLPPYNAAAPMTSPSYKLQREISFQFQQLDLLEWQNQTTPPREIVAAMDARRKRDGWKRLREGMIVLVKAAVVCGQLNCYSEQFGPGVSNYRFALGLLEEGEKMWKDVPYGDRAQMYRPSFVRMVRVGLMQAILDGHTHARTKSAKLAYKPSEVLQMGKTIIEDAKGDSYAEMGNTSWLSSHTMAMARARIAHGQVYFLNARENAKEDSKLKLFDTKYMGHAASAFRRACDLLPHDYPSRPTSMYFKLACSLYAGGLSLNQVFAEAAAAEASYVEPERLFGPISREEAPRLFVRRQCENARRWLETQEGGLEVHGEKILKPVVEIDVPAGPNASNAAQKYMDSELWEAQVGEVGLCDLVDTG</sequence>
<dbReference type="OrthoDB" id="2423701at2759"/>
<dbReference type="GO" id="GO:0072380">
    <property type="term" value="C:TRC complex"/>
    <property type="evidence" value="ECO:0007669"/>
    <property type="project" value="TreeGrafter"/>
</dbReference>
<dbReference type="GO" id="GO:0060090">
    <property type="term" value="F:molecular adaptor activity"/>
    <property type="evidence" value="ECO:0007669"/>
    <property type="project" value="TreeGrafter"/>
</dbReference>